<name>A0AAV1AMG1_VICFA</name>
<dbReference type="InterPro" id="IPR038765">
    <property type="entry name" value="Papain-like_cys_pep_sf"/>
</dbReference>
<reference evidence="2 3" key="1">
    <citation type="submission" date="2023-01" db="EMBL/GenBank/DDBJ databases">
        <authorList>
            <person name="Kreplak J."/>
        </authorList>
    </citation>
    <scope>NUCLEOTIDE SEQUENCE [LARGE SCALE GENOMIC DNA]</scope>
</reference>
<dbReference type="SUPFAM" id="SSF54001">
    <property type="entry name" value="Cysteine proteinases"/>
    <property type="match status" value="1"/>
</dbReference>
<proteinExistence type="predicted"/>
<dbReference type="EMBL" id="OX451739">
    <property type="protein sequence ID" value="CAI8611299.1"/>
    <property type="molecule type" value="Genomic_DNA"/>
</dbReference>
<keyword evidence="1" id="KW-0732">Signal</keyword>
<gene>
    <name evidence="2" type="ORF">VFH_IV222880</name>
</gene>
<evidence type="ECO:0008006" key="4">
    <source>
        <dbReference type="Google" id="ProtNLM"/>
    </source>
</evidence>
<protein>
    <recommendedName>
        <fullName evidence="4">Ubiquitin-like protease family profile domain-containing protein</fullName>
    </recommendedName>
</protein>
<accession>A0AAV1AMG1</accession>
<evidence type="ECO:0000313" key="2">
    <source>
        <dbReference type="EMBL" id="CAI8611299.1"/>
    </source>
</evidence>
<dbReference type="AlphaFoldDB" id="A0AAV1AMG1"/>
<sequence>MIIFILVHIFWPLTAKNLNTSFVRFIDNPIFHRFSQPTPVLPSFHRFTTVSLLRFIDSPPFHRKERTNKIHSSATDSPSFGSAWYTKYRAVVCLVDQLYSPSYPHMYQREDNLENAIAKILLKDEEFKDKMILTSCNLGCRKHWAFFIINSDAEVIYYMDPLNALCKFIVLIVILKCLKCLSQRKSQSKKSSVTVKLIALSVDIL</sequence>
<feature type="signal peptide" evidence="1">
    <location>
        <begin position="1"/>
        <end position="15"/>
    </location>
</feature>
<dbReference type="Proteomes" id="UP001157006">
    <property type="component" value="Chromosome 4"/>
</dbReference>
<evidence type="ECO:0000256" key="1">
    <source>
        <dbReference type="SAM" id="SignalP"/>
    </source>
</evidence>
<evidence type="ECO:0000313" key="3">
    <source>
        <dbReference type="Proteomes" id="UP001157006"/>
    </source>
</evidence>
<organism evidence="2 3">
    <name type="scientific">Vicia faba</name>
    <name type="common">Broad bean</name>
    <name type="synonym">Faba vulgaris</name>
    <dbReference type="NCBI Taxonomy" id="3906"/>
    <lineage>
        <taxon>Eukaryota</taxon>
        <taxon>Viridiplantae</taxon>
        <taxon>Streptophyta</taxon>
        <taxon>Embryophyta</taxon>
        <taxon>Tracheophyta</taxon>
        <taxon>Spermatophyta</taxon>
        <taxon>Magnoliopsida</taxon>
        <taxon>eudicotyledons</taxon>
        <taxon>Gunneridae</taxon>
        <taxon>Pentapetalae</taxon>
        <taxon>rosids</taxon>
        <taxon>fabids</taxon>
        <taxon>Fabales</taxon>
        <taxon>Fabaceae</taxon>
        <taxon>Papilionoideae</taxon>
        <taxon>50 kb inversion clade</taxon>
        <taxon>NPAAA clade</taxon>
        <taxon>Hologalegina</taxon>
        <taxon>IRL clade</taxon>
        <taxon>Fabeae</taxon>
        <taxon>Vicia</taxon>
    </lineage>
</organism>
<keyword evidence="3" id="KW-1185">Reference proteome</keyword>
<feature type="chain" id="PRO_5043494310" description="Ubiquitin-like protease family profile domain-containing protein" evidence="1">
    <location>
        <begin position="16"/>
        <end position="205"/>
    </location>
</feature>